<accession>A0A4Q8L3V9</accession>
<dbReference type="SUPFAM" id="SSF47598">
    <property type="entry name" value="Ribbon-helix-helix"/>
    <property type="match status" value="1"/>
</dbReference>
<gene>
    <name evidence="1" type="ORF">EA660_20060</name>
</gene>
<dbReference type="InterPro" id="IPR010985">
    <property type="entry name" value="Ribbon_hlx_hlx"/>
</dbReference>
<evidence type="ECO:0000313" key="1">
    <source>
        <dbReference type="EMBL" id="TAA19043.1"/>
    </source>
</evidence>
<organism evidence="1 2">
    <name type="scientific">Pseudoxanthomonas winnipegensis</name>
    <dbReference type="NCBI Taxonomy" id="2480810"/>
    <lineage>
        <taxon>Bacteria</taxon>
        <taxon>Pseudomonadati</taxon>
        <taxon>Pseudomonadota</taxon>
        <taxon>Gammaproteobacteria</taxon>
        <taxon>Lysobacterales</taxon>
        <taxon>Lysobacteraceae</taxon>
        <taxon>Pseudoxanthomonas</taxon>
    </lineage>
</organism>
<comment type="caution">
    <text evidence="1">The sequence shown here is derived from an EMBL/GenBank/DDBJ whole genome shotgun (WGS) entry which is preliminary data.</text>
</comment>
<dbReference type="EMBL" id="SHMC01000014">
    <property type="protein sequence ID" value="TAA19043.1"/>
    <property type="molecule type" value="Genomic_DNA"/>
</dbReference>
<sequence length="76" mass="8309">MTDLLIRDLDPILTDRIRRVAEARGWSTEETISRLLEHGLFAVEAEVRNGFSDPEVAVLSEAIAALRAVPHGGPTS</sequence>
<dbReference type="RefSeq" id="WP_130553205.1">
    <property type="nucleotide sequence ID" value="NZ_SHMC01000014.1"/>
</dbReference>
<dbReference type="GO" id="GO:0006355">
    <property type="term" value="P:regulation of DNA-templated transcription"/>
    <property type="evidence" value="ECO:0007669"/>
    <property type="project" value="InterPro"/>
</dbReference>
<evidence type="ECO:0000313" key="2">
    <source>
        <dbReference type="Proteomes" id="UP000292627"/>
    </source>
</evidence>
<name>A0A4Q8L3V9_9GAMM</name>
<reference evidence="1 2" key="1">
    <citation type="submission" date="2019-02" db="EMBL/GenBank/DDBJ databases">
        <title>WGS of Pseudoxanthomonas species novum from clinical isolates.</title>
        <authorList>
            <person name="Bernier A.-M."/>
            <person name="Bernard K."/>
            <person name="Vachon A."/>
        </authorList>
    </citation>
    <scope>NUCLEOTIDE SEQUENCE [LARGE SCALE GENOMIC DNA]</scope>
    <source>
        <strain evidence="1 2">NML171200</strain>
    </source>
</reference>
<protein>
    <recommendedName>
        <fullName evidence="3">Ribbon-helix-helix protein, CopG family</fullName>
    </recommendedName>
</protein>
<proteinExistence type="predicted"/>
<dbReference type="AlphaFoldDB" id="A0A4Q8L3V9"/>
<dbReference type="Proteomes" id="UP000292627">
    <property type="component" value="Unassembled WGS sequence"/>
</dbReference>
<dbReference type="OrthoDB" id="5966436at2"/>
<evidence type="ECO:0008006" key="3">
    <source>
        <dbReference type="Google" id="ProtNLM"/>
    </source>
</evidence>